<comment type="similarity">
    <text evidence="15">Belongs to the peptidase S16 family.</text>
</comment>
<keyword evidence="1 14" id="KW-0597">Phosphoprotein</keyword>
<dbReference type="InterPro" id="IPR008269">
    <property type="entry name" value="Lon_proteolytic"/>
</dbReference>
<evidence type="ECO:0000256" key="8">
    <source>
        <dbReference type="ARBA" id="ARBA00023015"/>
    </source>
</evidence>
<evidence type="ECO:0000256" key="15">
    <source>
        <dbReference type="PROSITE-ProRule" id="PRU01122"/>
    </source>
</evidence>
<dbReference type="GO" id="GO:0016887">
    <property type="term" value="F:ATP hydrolysis activity"/>
    <property type="evidence" value="ECO:0007669"/>
    <property type="project" value="InterPro"/>
</dbReference>
<dbReference type="InterPro" id="IPR020568">
    <property type="entry name" value="Ribosomal_Su5_D2-typ_SF"/>
</dbReference>
<comment type="caution">
    <text evidence="18">The sequence shown here is derived from an EMBL/GenBank/DDBJ whole genome shotgun (WGS) entry which is preliminary data.</text>
</comment>
<dbReference type="InterPro" id="IPR004815">
    <property type="entry name" value="Lon_bac/euk-typ"/>
</dbReference>
<dbReference type="NCBIfam" id="TIGR00763">
    <property type="entry name" value="lon"/>
    <property type="match status" value="1"/>
</dbReference>
<dbReference type="FunFam" id="3.40.50.300:FF:000021">
    <property type="entry name" value="Lon protease homolog"/>
    <property type="match status" value="1"/>
</dbReference>
<dbReference type="GO" id="GO:0005524">
    <property type="term" value="F:ATP binding"/>
    <property type="evidence" value="ECO:0007669"/>
    <property type="project" value="UniProtKB-KW"/>
</dbReference>
<dbReference type="GO" id="GO:0006508">
    <property type="term" value="P:proteolysis"/>
    <property type="evidence" value="ECO:0007669"/>
    <property type="project" value="UniProtKB-KW"/>
</dbReference>
<evidence type="ECO:0000256" key="10">
    <source>
        <dbReference type="ARBA" id="ARBA00050665"/>
    </source>
</evidence>
<keyword evidence="5 15" id="KW-0720">Serine protease</keyword>
<reference evidence="18" key="1">
    <citation type="journal article" date="2020" name="mSystems">
        <title>Genome- and Community-Level Interaction Insights into Carbon Utilization and Element Cycling Functions of Hydrothermarchaeota in Hydrothermal Sediment.</title>
        <authorList>
            <person name="Zhou Z."/>
            <person name="Liu Y."/>
            <person name="Xu W."/>
            <person name="Pan J."/>
            <person name="Luo Z.H."/>
            <person name="Li M."/>
        </authorList>
    </citation>
    <scope>NUCLEOTIDE SEQUENCE [LARGE SCALE GENOMIC DNA]</scope>
    <source>
        <strain evidence="18">SpSt-776</strain>
    </source>
</reference>
<dbReference type="SUPFAM" id="SSF52172">
    <property type="entry name" value="CheY-like"/>
    <property type="match status" value="1"/>
</dbReference>
<proteinExistence type="inferred from homology"/>
<dbReference type="Pfam" id="PF00072">
    <property type="entry name" value="Response_reg"/>
    <property type="match status" value="1"/>
</dbReference>
<evidence type="ECO:0000259" key="17">
    <source>
        <dbReference type="PROSITE" id="PS51786"/>
    </source>
</evidence>
<evidence type="ECO:0000256" key="11">
    <source>
        <dbReference type="ARBA" id="ARBA00066743"/>
    </source>
</evidence>
<organism evidence="18">
    <name type="scientific">Desulfobacca acetoxidans</name>
    <dbReference type="NCBI Taxonomy" id="60893"/>
    <lineage>
        <taxon>Bacteria</taxon>
        <taxon>Pseudomonadati</taxon>
        <taxon>Thermodesulfobacteriota</taxon>
        <taxon>Desulfobaccia</taxon>
        <taxon>Desulfobaccales</taxon>
        <taxon>Desulfobaccaceae</taxon>
        <taxon>Desulfobacca</taxon>
    </lineage>
</organism>
<dbReference type="Gene3D" id="3.30.230.10">
    <property type="match status" value="1"/>
</dbReference>
<keyword evidence="4 15" id="KW-0378">Hydrolase</keyword>
<dbReference type="Gene3D" id="1.20.5.5270">
    <property type="match status" value="1"/>
</dbReference>
<dbReference type="SUPFAM" id="SSF52540">
    <property type="entry name" value="P-loop containing nucleoside triphosphate hydrolases"/>
    <property type="match status" value="1"/>
</dbReference>
<evidence type="ECO:0000256" key="5">
    <source>
        <dbReference type="ARBA" id="ARBA00022825"/>
    </source>
</evidence>
<dbReference type="Pfam" id="PF22667">
    <property type="entry name" value="Lon_lid"/>
    <property type="match status" value="1"/>
</dbReference>
<dbReference type="InterPro" id="IPR014721">
    <property type="entry name" value="Ribsml_uS5_D2-typ_fold_subgr"/>
</dbReference>
<dbReference type="PIRSF" id="PIRSF001174">
    <property type="entry name" value="Lon_proteas"/>
    <property type="match status" value="1"/>
</dbReference>
<dbReference type="Pfam" id="PF05362">
    <property type="entry name" value="Lon_C"/>
    <property type="match status" value="1"/>
</dbReference>
<dbReference type="PROSITE" id="PS50110">
    <property type="entry name" value="RESPONSE_REGULATORY"/>
    <property type="match status" value="1"/>
</dbReference>
<dbReference type="PRINTS" id="PR00830">
    <property type="entry name" value="ENDOLAPTASE"/>
</dbReference>
<dbReference type="GO" id="GO:0030163">
    <property type="term" value="P:protein catabolic process"/>
    <property type="evidence" value="ECO:0007669"/>
    <property type="project" value="InterPro"/>
</dbReference>
<dbReference type="AlphaFoldDB" id="A0A7C3SJW5"/>
<dbReference type="Gene3D" id="3.40.50.300">
    <property type="entry name" value="P-loop containing nucleotide triphosphate hydrolases"/>
    <property type="match status" value="1"/>
</dbReference>
<keyword evidence="6 13" id="KW-0067">ATP-binding</keyword>
<evidence type="ECO:0000256" key="4">
    <source>
        <dbReference type="ARBA" id="ARBA00022801"/>
    </source>
</evidence>
<keyword evidence="9" id="KW-0804">Transcription</keyword>
<evidence type="ECO:0000256" key="13">
    <source>
        <dbReference type="PIRSR" id="PIRSR001174-2"/>
    </source>
</evidence>
<dbReference type="EMBL" id="DTHB01000016">
    <property type="protein sequence ID" value="HGB14038.1"/>
    <property type="molecule type" value="Genomic_DNA"/>
</dbReference>
<keyword evidence="7" id="KW-0902">Two-component regulatory system</keyword>
<feature type="modified residue" description="4-aspartylphosphate" evidence="14">
    <location>
        <position position="165"/>
    </location>
</feature>
<dbReference type="SMART" id="SM00448">
    <property type="entry name" value="REC"/>
    <property type="match status" value="1"/>
</dbReference>
<dbReference type="PROSITE" id="PS51786">
    <property type="entry name" value="LON_PROTEOLYTIC"/>
    <property type="match status" value="1"/>
</dbReference>
<dbReference type="InterPro" id="IPR003593">
    <property type="entry name" value="AAA+_ATPase"/>
</dbReference>
<keyword evidence="2 15" id="KW-0645">Protease</keyword>
<evidence type="ECO:0000259" key="16">
    <source>
        <dbReference type="PROSITE" id="PS50110"/>
    </source>
</evidence>
<evidence type="ECO:0000256" key="14">
    <source>
        <dbReference type="PROSITE-ProRule" id="PRU00169"/>
    </source>
</evidence>
<dbReference type="GO" id="GO:0000160">
    <property type="term" value="P:phosphorelay signal transduction system"/>
    <property type="evidence" value="ECO:0007669"/>
    <property type="project" value="UniProtKB-KW"/>
</dbReference>
<name>A0A7C3SJW5_9BACT</name>
<dbReference type="CDD" id="cd19500">
    <property type="entry name" value="RecA-like_Lon"/>
    <property type="match status" value="1"/>
</dbReference>
<dbReference type="InterPro" id="IPR011006">
    <property type="entry name" value="CheY-like_superfamily"/>
</dbReference>
<dbReference type="SUPFAM" id="SSF54211">
    <property type="entry name" value="Ribosomal protein S5 domain 2-like"/>
    <property type="match status" value="1"/>
</dbReference>
<dbReference type="Gene3D" id="1.10.8.60">
    <property type="match status" value="1"/>
</dbReference>
<dbReference type="Gene3D" id="3.40.50.2300">
    <property type="match status" value="1"/>
</dbReference>
<gene>
    <name evidence="18" type="primary">lon</name>
    <name evidence="18" type="ORF">ENV62_02200</name>
</gene>
<dbReference type="CDD" id="cd17536">
    <property type="entry name" value="REC_YesN-like"/>
    <property type="match status" value="1"/>
</dbReference>
<dbReference type="InterPro" id="IPR027417">
    <property type="entry name" value="P-loop_NTPase"/>
</dbReference>
<dbReference type="EC" id="3.4.21.53" evidence="11 15"/>
<accession>A0A7C3SJW5</accession>
<feature type="active site" evidence="12 15">
    <location>
        <position position="573"/>
    </location>
</feature>
<feature type="binding site" evidence="13">
    <location>
        <begin position="248"/>
        <end position="255"/>
    </location>
    <ligand>
        <name>ATP</name>
        <dbReference type="ChEBI" id="CHEBI:30616"/>
    </ligand>
</feature>
<dbReference type="InterPro" id="IPR054594">
    <property type="entry name" value="Lon_lid"/>
</dbReference>
<evidence type="ECO:0000256" key="9">
    <source>
        <dbReference type="ARBA" id="ARBA00023163"/>
    </source>
</evidence>
<evidence type="ECO:0000313" key="18">
    <source>
        <dbReference type="EMBL" id="HGB14038.1"/>
    </source>
</evidence>
<feature type="domain" description="Response regulatory" evidence="16">
    <location>
        <begin position="116"/>
        <end position="230"/>
    </location>
</feature>
<evidence type="ECO:0000256" key="2">
    <source>
        <dbReference type="ARBA" id="ARBA00022670"/>
    </source>
</evidence>
<evidence type="ECO:0000256" key="7">
    <source>
        <dbReference type="ARBA" id="ARBA00023012"/>
    </source>
</evidence>
<evidence type="ECO:0000256" key="3">
    <source>
        <dbReference type="ARBA" id="ARBA00022741"/>
    </source>
</evidence>
<dbReference type="GO" id="GO:0004252">
    <property type="term" value="F:serine-type endopeptidase activity"/>
    <property type="evidence" value="ECO:0007669"/>
    <property type="project" value="UniProtKB-UniRule"/>
</dbReference>
<dbReference type="GO" id="GO:0004176">
    <property type="term" value="F:ATP-dependent peptidase activity"/>
    <property type="evidence" value="ECO:0007669"/>
    <property type="project" value="UniProtKB-UniRule"/>
</dbReference>
<dbReference type="SMART" id="SM00382">
    <property type="entry name" value="AAA"/>
    <property type="match status" value="1"/>
</dbReference>
<feature type="active site" evidence="12 15">
    <location>
        <position position="616"/>
    </location>
</feature>
<dbReference type="InterPro" id="IPR001789">
    <property type="entry name" value="Sig_transdc_resp-reg_receiver"/>
</dbReference>
<protein>
    <recommendedName>
        <fullName evidence="11 15">endopeptidase La</fullName>
        <ecNumber evidence="11 15">3.4.21.53</ecNumber>
    </recommendedName>
</protein>
<sequence length="676" mass="74681">MFFRKSEDEAVKPSPELAALRAAVNKAKLCEAVAAVAQKELERLEKTDPSVAEYNIGLNYLEYLLALPWHRSTDDNLDLRNAELILERRHYGLKHVKERVLEFLASRTLCSLQASRVLVVDDEEIARTNLEYILRKDGYHVASAASGLEALDRLQEQEFDVVLTDLKMEKMDGLQLLEAVKQAAPATEIIMITGYATVATAVDALRKGAAHYLSKPINLEELRACVREIIDKKRHFQLSQGPVLCFAGPPGTGKTSIGQAVAEALGRKFVRLSLAGLRDEAELRGHRRTYVGAMPGRIINELRRLGVNNPVFMLDEIDKIGQDFRGDPASVLLEILDPEQNRHFVDHYLDVPFDLSHVMFIATANMVETLPAPLLDRLEVIHFPGYTEQEKKEIARKFLLPKQLRTHGLANLAVEMTEAAVVKIIRDYTREAGLRQLDRELATICRKLARLALRDKSAVGSLKVDEVAVERLLGPRRFTHEAAEGQDQVGVATGLVWTEFGGEIIFVEATRMRGTRQLILTGSLGEVLRESAQTALSYVRSHTQALSLDPDFFQESDIHIHIPSGAIPKEGPSAGVTIALALISLLSGRPARRDAALSGEITLNGQLLPVSGVREKLLAAQRAGVKTVIFPKGNEVDVRNLEDEVKAGMEIILAEKVTDVLGTVLATEARPKGPAH</sequence>
<evidence type="ECO:0000256" key="6">
    <source>
        <dbReference type="ARBA" id="ARBA00022840"/>
    </source>
</evidence>
<keyword evidence="8" id="KW-0805">Transcription regulation</keyword>
<evidence type="ECO:0000256" key="12">
    <source>
        <dbReference type="PIRSR" id="PIRSR001174-1"/>
    </source>
</evidence>
<dbReference type="FunFam" id="3.40.50.2300:FF:000018">
    <property type="entry name" value="DNA-binding transcriptional regulator NtrC"/>
    <property type="match status" value="1"/>
</dbReference>
<dbReference type="InterPro" id="IPR003959">
    <property type="entry name" value="ATPase_AAA_core"/>
</dbReference>
<comment type="catalytic activity">
    <reaction evidence="10 15">
        <text>Hydrolysis of proteins in presence of ATP.</text>
        <dbReference type="EC" id="3.4.21.53"/>
    </reaction>
</comment>
<dbReference type="Pfam" id="PF00004">
    <property type="entry name" value="AAA"/>
    <property type="match status" value="1"/>
</dbReference>
<dbReference type="InterPro" id="IPR027065">
    <property type="entry name" value="Lon_Prtase"/>
</dbReference>
<dbReference type="PANTHER" id="PTHR10046">
    <property type="entry name" value="ATP DEPENDENT LON PROTEASE FAMILY MEMBER"/>
    <property type="match status" value="1"/>
</dbReference>
<keyword evidence="3 13" id="KW-0547">Nucleotide-binding</keyword>
<feature type="domain" description="Lon proteolytic" evidence="17">
    <location>
        <begin position="486"/>
        <end position="667"/>
    </location>
</feature>
<evidence type="ECO:0000256" key="1">
    <source>
        <dbReference type="ARBA" id="ARBA00022553"/>
    </source>
</evidence>